<dbReference type="SMART" id="SM00322">
    <property type="entry name" value="KH"/>
    <property type="match status" value="3"/>
</dbReference>
<dbReference type="PANTHER" id="PTHR10288">
    <property type="entry name" value="KH DOMAIN CONTAINING RNA BINDING PROTEIN"/>
    <property type="match status" value="1"/>
</dbReference>
<dbReference type="InterPro" id="IPR036612">
    <property type="entry name" value="KH_dom_type_1_sf"/>
</dbReference>
<protein>
    <recommendedName>
        <fullName evidence="4">K Homology domain-containing protein</fullName>
    </recommendedName>
</protein>
<gene>
    <name evidence="5" type="ORF">KP509_26G033000</name>
</gene>
<evidence type="ECO:0000259" key="4">
    <source>
        <dbReference type="SMART" id="SM00322"/>
    </source>
</evidence>
<keyword evidence="1" id="KW-0677">Repeat</keyword>
<dbReference type="InterPro" id="IPR004088">
    <property type="entry name" value="KH_dom_type_1"/>
</dbReference>
<organism evidence="5 6">
    <name type="scientific">Ceratopteris richardii</name>
    <name type="common">Triangle waterfern</name>
    <dbReference type="NCBI Taxonomy" id="49495"/>
    <lineage>
        <taxon>Eukaryota</taxon>
        <taxon>Viridiplantae</taxon>
        <taxon>Streptophyta</taxon>
        <taxon>Embryophyta</taxon>
        <taxon>Tracheophyta</taxon>
        <taxon>Polypodiopsida</taxon>
        <taxon>Polypodiidae</taxon>
        <taxon>Polypodiales</taxon>
        <taxon>Pteridineae</taxon>
        <taxon>Pteridaceae</taxon>
        <taxon>Parkerioideae</taxon>
        <taxon>Ceratopteris</taxon>
    </lineage>
</organism>
<dbReference type="OrthoDB" id="441329at2759"/>
<dbReference type="CDD" id="cd22437">
    <property type="entry name" value="KH-I_BTR1_rpt2"/>
    <property type="match status" value="1"/>
</dbReference>
<dbReference type="EMBL" id="CM035431">
    <property type="protein sequence ID" value="KAH7296656.1"/>
    <property type="molecule type" value="Genomic_DNA"/>
</dbReference>
<dbReference type="AlphaFoldDB" id="A0A8T2RJT8"/>
<keyword evidence="2" id="KW-0694">RNA-binding</keyword>
<comment type="caution">
    <text evidence="5">The sequence shown here is derived from an EMBL/GenBank/DDBJ whole genome shotgun (WGS) entry which is preliminary data.</text>
</comment>
<evidence type="ECO:0000256" key="1">
    <source>
        <dbReference type="ARBA" id="ARBA00022737"/>
    </source>
</evidence>
<keyword evidence="6" id="KW-1185">Reference proteome</keyword>
<dbReference type="GO" id="GO:0003723">
    <property type="term" value="F:RNA binding"/>
    <property type="evidence" value="ECO:0007669"/>
    <property type="project" value="UniProtKB-UniRule"/>
</dbReference>
<dbReference type="InterPro" id="IPR004087">
    <property type="entry name" value="KH_dom"/>
</dbReference>
<feature type="domain" description="K Homology" evidence="4">
    <location>
        <begin position="256"/>
        <end position="329"/>
    </location>
</feature>
<dbReference type="Gene3D" id="3.30.1370.10">
    <property type="entry name" value="K Homology domain, type 1"/>
    <property type="match status" value="3"/>
</dbReference>
<dbReference type="SUPFAM" id="SSF54791">
    <property type="entry name" value="Eukaryotic type KH-domain (KH-domain type I)"/>
    <property type="match status" value="3"/>
</dbReference>
<evidence type="ECO:0000256" key="3">
    <source>
        <dbReference type="SAM" id="MobiDB-lite"/>
    </source>
</evidence>
<name>A0A8T2RJT8_CERRI</name>
<reference evidence="5" key="1">
    <citation type="submission" date="2021-08" db="EMBL/GenBank/DDBJ databases">
        <title>WGS assembly of Ceratopteris richardii.</title>
        <authorList>
            <person name="Marchant D.B."/>
            <person name="Chen G."/>
            <person name="Jenkins J."/>
            <person name="Shu S."/>
            <person name="Leebens-Mack J."/>
            <person name="Grimwood J."/>
            <person name="Schmutz J."/>
            <person name="Soltis P."/>
            <person name="Soltis D."/>
            <person name="Chen Z.-H."/>
        </authorList>
    </citation>
    <scope>NUCLEOTIDE SEQUENCE</scope>
    <source>
        <strain evidence="5">Whitten #5841</strain>
        <tissue evidence="5">Leaf</tissue>
    </source>
</reference>
<sequence>MLAMDSSLSPELAETCPPRSSPAAAAMSSLEQIESAPTSIRFLISNASAGSIIGKGGATINDFQSQSGARIQLSRNHEYFPGTSDRIIALSGKFKEVIKAFRLIVSKISNEDEKDAGQDTKSNQIKLIVPSAACGAIIGKGGATIRAFVEETNANIKLSPLNQSIPGVNERIVTIIGSADEQLHAVIRIASKLIEDPNHSNSTSTSLSYPGFASALPVTGYGATSYLQSGMNGDLHMKGMPSSLTQTLPGASAGGQISSITLLIADEHVGAIVGREGKIITEIQQTTGARIKISDRGDYIPGTKNRKLTIMGTHEGVELAQRKVIQRIRSINSDNPRR</sequence>
<dbReference type="Proteomes" id="UP000825935">
    <property type="component" value="Chromosome 26"/>
</dbReference>
<feature type="region of interest" description="Disordered" evidence="3">
    <location>
        <begin position="1"/>
        <end position="21"/>
    </location>
</feature>
<dbReference type="OMA" id="NILHAWK"/>
<evidence type="ECO:0000256" key="2">
    <source>
        <dbReference type="PROSITE-ProRule" id="PRU00117"/>
    </source>
</evidence>
<evidence type="ECO:0000313" key="6">
    <source>
        <dbReference type="Proteomes" id="UP000825935"/>
    </source>
</evidence>
<dbReference type="PROSITE" id="PS50084">
    <property type="entry name" value="KH_TYPE_1"/>
    <property type="match status" value="3"/>
</dbReference>
<evidence type="ECO:0000313" key="5">
    <source>
        <dbReference type="EMBL" id="KAH7296656.1"/>
    </source>
</evidence>
<proteinExistence type="predicted"/>
<feature type="domain" description="K Homology" evidence="4">
    <location>
        <begin position="36"/>
        <end position="109"/>
    </location>
</feature>
<accession>A0A8T2RJT8</accession>
<feature type="domain" description="K Homology" evidence="4">
    <location>
        <begin position="121"/>
        <end position="195"/>
    </location>
</feature>
<dbReference type="Pfam" id="PF00013">
    <property type="entry name" value="KH_1"/>
    <property type="match status" value="3"/>
</dbReference>